<evidence type="ECO:0008006" key="5">
    <source>
        <dbReference type="Google" id="ProtNLM"/>
    </source>
</evidence>
<dbReference type="PANTHER" id="PTHR15688:SF1">
    <property type="entry name" value="KINETOCHORE-ASSOCIATED PROTEIN 1"/>
    <property type="match status" value="1"/>
</dbReference>
<feature type="domain" description="RZZ complex subunit KNTC1/ROD C-terminal" evidence="1">
    <location>
        <begin position="1297"/>
        <end position="1784"/>
    </location>
</feature>
<gene>
    <name evidence="3" type="ORF">DIATSA_LOCUS13867</name>
</gene>
<evidence type="ECO:0000259" key="2">
    <source>
        <dbReference type="Pfam" id="PF24520"/>
    </source>
</evidence>
<feature type="domain" description="KNTC1 first ARM-repeats" evidence="2">
    <location>
        <begin position="307"/>
        <end position="487"/>
    </location>
</feature>
<dbReference type="InterPro" id="IPR052802">
    <property type="entry name" value="KNTC1"/>
</dbReference>
<dbReference type="PANTHER" id="PTHR15688">
    <property type="entry name" value="KINETOCHORE-ASSOCIATED PROTEIN 1"/>
    <property type="match status" value="1"/>
</dbReference>
<sequence length="1820" mass="209412">MDIVYSSLTELTSLDEVENIEAKLFYPVIAVIQNRNTVHLLNTKESKGNPQIFKFNSDIICKAEQNHLLWLLFKSGEIVIFNILKNLNIYVTIDNYKVQKLYCDIDNELIFLSESGQSLKCPLTIEDIDTQFANKVSKISTSLLKLLTHSNGIQPDNGNSDWKGLNMYIEEQNIVLKCITTNINGNILLNKSLEKILPWDDMVVLAEKDNMWIINPKDANVIFLFPNNNMYYYPIGAYNQLLYYITWRGKEIHIFCAWSATSSTQKLLLLEDSSEKTFAELSSQETLKLQLQTQVDMALLESKPTHIKTQLLPYFEKIQDYGFLINAAAQLCQHSLVYKSLLYILQNRMFQSGDNDSIDNLTDLIIKVDLVEYICFKGNKNYSDINLFEKKIVELCITFISKSDLDLASICWLKYTEIKLNISSDDVNNILDAVPYNIKMSTLIMWLKNFVPSLLDENPFFIDHFVKWTMERVFKLEQSAYWPKIGLKFVEEIIAVLEISLKIVTIRPISMDDLDCMRDQINYVMELRENYKINMSLTELSSQSPSEVALIMLRRCYTEDLQLFLQGYLPAYAARHLFELDDTLRAYIETEASISGGLVDGSRLKILLEAFRSTTNKLDCLLQVLKMLDVPWDNNVLELAVTAAASAFKDFTVTDTDRTLAFEIQKELNYAKVKVVLKKYNFPLSCTDYMLVLNKITGSSNVDLKDLKIICNVTSIKHYGSVLYIDKCLSNCETKVALNYFNDLSKNDKNIIIKSTLNKYEQVINSDSRNSAIERSYLDFLKGSTLLTDHQITDIENLYHLKNSYDIIMTINEIYNEEDRLKKSNDWMRENAKSVNSAQRQCVTKLTRTGQSNCSVLLNKLRKTSASESVRALLENLIMVQSENAVDIYPPALSSFKDGSNTTLLIESFRILIDLVFKCEEDNLHTLVDYLSLLNTLVHGVVIFKHLSVAWKFQYIYLPMSSITGVNNLINFFDNMFIPNCSINHGCVEGYDMISIAMIPNIFKHYVFRGVTLKELYILRNKIVRKLLSKMISCQELDELLLTSLLLILSNSEDMEDMSWLIDITTKGQSDIIPQPMKNYLSTPLLRRLFPIDNDLPGNTMPYPPQQLLKTKFNINLADIALPDNNEETWDVKVILFCILRQYPDTDFERLVELCHTLNISINDGLTLQLISLFSTWELKYKLISDELNCRHMYFENDVKTLASKCLTIWENIERKDLLRDILNDFWKNGEVSLYGRSVSINPYYYEVYMCIYYLLYSSSGETRNAKEFLLLNFLKDYKRKSSPKQYEFELFSVKGMFPEIGYHRLPFHLFLRDDKWSNLKSEITLETYERWLPVVGLVSLDSDAQTAKDMICSNALKQTMTSRKRSENSEDEGSEPWRLITKEEPLLRAAHKCVRHIANMEWAGACLFYVLQGCARGADQVAAAQLCYQFAQRWAAVQPGNRAVRQMEKLHSSLSTRHALHKVNWACEEFVRLSTEPAQLIRALYLHPLFIEKMSRHDINRAANEIADKNSINISSIRIQILENILDKTYKEKNNDKKISGLNNRDLKTAKYILKATCPKMGAIYLSRIAFDDESDYNKGKKLHALQCLMSVVETDTAVKVTNRGREDLWDSLVELIHIVNLENIDMPWVVTTFMQDKGRAIEQLLQDSTNIEGLKIAAELARKYGNVKIIRGLIPLLLRAGLHEEITPLLLKLSAPANEFIYTAWRAVIVTPFQQADHPITERQKVKCINAINLLPACPVIKDEDLVEIWKNCVRCKCLGVGCLVLPYMTTETRQSLNELQKIDKRSLIASLKNLHSETYLISGAMHVIENVSVRGQR</sequence>
<organism evidence="3 4">
    <name type="scientific">Diatraea saccharalis</name>
    <name type="common">sugarcane borer</name>
    <dbReference type="NCBI Taxonomy" id="40085"/>
    <lineage>
        <taxon>Eukaryota</taxon>
        <taxon>Metazoa</taxon>
        <taxon>Ecdysozoa</taxon>
        <taxon>Arthropoda</taxon>
        <taxon>Hexapoda</taxon>
        <taxon>Insecta</taxon>
        <taxon>Pterygota</taxon>
        <taxon>Neoptera</taxon>
        <taxon>Endopterygota</taxon>
        <taxon>Lepidoptera</taxon>
        <taxon>Glossata</taxon>
        <taxon>Ditrysia</taxon>
        <taxon>Pyraloidea</taxon>
        <taxon>Crambidae</taxon>
        <taxon>Crambinae</taxon>
        <taxon>Diatraea</taxon>
    </lineage>
</organism>
<dbReference type="GO" id="GO:0031267">
    <property type="term" value="F:small GTPase binding"/>
    <property type="evidence" value="ECO:0007669"/>
    <property type="project" value="TreeGrafter"/>
</dbReference>
<dbReference type="GO" id="GO:0005828">
    <property type="term" value="C:kinetochore microtubule"/>
    <property type="evidence" value="ECO:0007669"/>
    <property type="project" value="TreeGrafter"/>
</dbReference>
<dbReference type="GO" id="GO:0005737">
    <property type="term" value="C:cytoplasm"/>
    <property type="evidence" value="ECO:0007669"/>
    <property type="project" value="TreeGrafter"/>
</dbReference>
<proteinExistence type="predicted"/>
<evidence type="ECO:0000259" key="1">
    <source>
        <dbReference type="Pfam" id="PF10493"/>
    </source>
</evidence>
<evidence type="ECO:0000313" key="4">
    <source>
        <dbReference type="Proteomes" id="UP001153714"/>
    </source>
</evidence>
<dbReference type="GO" id="GO:0000070">
    <property type="term" value="P:mitotic sister chromatid segregation"/>
    <property type="evidence" value="ECO:0007669"/>
    <property type="project" value="TreeGrafter"/>
</dbReference>
<keyword evidence="4" id="KW-1185">Reference proteome</keyword>
<dbReference type="OrthoDB" id="343783at2759"/>
<accession>A0A9N9RHK5</accession>
<dbReference type="GO" id="GO:1990423">
    <property type="term" value="C:RZZ complex"/>
    <property type="evidence" value="ECO:0007669"/>
    <property type="project" value="TreeGrafter"/>
</dbReference>
<dbReference type="GO" id="GO:0007094">
    <property type="term" value="P:mitotic spindle assembly checkpoint signaling"/>
    <property type="evidence" value="ECO:0007669"/>
    <property type="project" value="TreeGrafter"/>
</dbReference>
<dbReference type="Pfam" id="PF24520">
    <property type="entry name" value="ARM_KNTC1_1st"/>
    <property type="match status" value="1"/>
</dbReference>
<reference evidence="3" key="1">
    <citation type="submission" date="2021-12" db="EMBL/GenBank/DDBJ databases">
        <authorList>
            <person name="King R."/>
        </authorList>
    </citation>
    <scope>NUCLEOTIDE SEQUENCE</scope>
</reference>
<dbReference type="InterPro" id="IPR019527">
    <property type="entry name" value="RZZ-complex_KNTC1/ROD_C"/>
</dbReference>
<protein>
    <recommendedName>
        <fullName evidence="5">Kinetochore-associated protein 1</fullName>
    </recommendedName>
</protein>
<dbReference type="EMBL" id="OU893340">
    <property type="protein sequence ID" value="CAG9796703.1"/>
    <property type="molecule type" value="Genomic_DNA"/>
</dbReference>
<dbReference type="GO" id="GO:1903394">
    <property type="term" value="P:protein localization to kinetochore involved in kinetochore assembly"/>
    <property type="evidence" value="ECO:0007669"/>
    <property type="project" value="TreeGrafter"/>
</dbReference>
<reference evidence="3" key="2">
    <citation type="submission" date="2022-10" db="EMBL/GenBank/DDBJ databases">
        <authorList>
            <consortium name="ENA_rothamsted_submissions"/>
            <consortium name="culmorum"/>
            <person name="King R."/>
        </authorList>
    </citation>
    <scope>NUCLEOTIDE SEQUENCE</scope>
</reference>
<name>A0A9N9RHK5_9NEOP</name>
<dbReference type="InterPro" id="IPR055403">
    <property type="entry name" value="ARM_KNTC1_1st"/>
</dbReference>
<dbReference type="Pfam" id="PF10493">
    <property type="entry name" value="Rod_C"/>
    <property type="match status" value="1"/>
</dbReference>
<evidence type="ECO:0000313" key="3">
    <source>
        <dbReference type="EMBL" id="CAG9796703.1"/>
    </source>
</evidence>
<dbReference type="Proteomes" id="UP001153714">
    <property type="component" value="Chromosome 9"/>
</dbReference>